<dbReference type="STRING" id="1499966.U14_03763"/>
<gene>
    <name evidence="2" type="ORF">U14_03763</name>
</gene>
<dbReference type="EMBL" id="DF820458">
    <property type="protein sequence ID" value="GAK52512.1"/>
    <property type="molecule type" value="Genomic_DNA"/>
</dbReference>
<dbReference type="HOGENOM" id="CLU_2354094_0_0_0"/>
<keyword evidence="1" id="KW-1277">Toxin-antitoxin system</keyword>
<name>A0A081BQ46_9BACT</name>
<dbReference type="AlphaFoldDB" id="A0A081BQ46"/>
<evidence type="ECO:0000313" key="3">
    <source>
        <dbReference type="Proteomes" id="UP000030700"/>
    </source>
</evidence>
<dbReference type="Gene3D" id="3.30.2310.20">
    <property type="entry name" value="RelE-like"/>
    <property type="match status" value="1"/>
</dbReference>
<keyword evidence="3" id="KW-1185">Reference proteome</keyword>
<reference evidence="2" key="1">
    <citation type="journal article" date="2015" name="PeerJ">
        <title>First genomic representation of candidate bacterial phylum KSB3 points to enhanced environmental sensing as a trigger of wastewater bulking.</title>
        <authorList>
            <person name="Sekiguchi Y."/>
            <person name="Ohashi A."/>
            <person name="Parks D.H."/>
            <person name="Yamauchi T."/>
            <person name="Tyson G.W."/>
            <person name="Hugenholtz P."/>
        </authorList>
    </citation>
    <scope>NUCLEOTIDE SEQUENCE [LARGE SCALE GENOMIC DNA]</scope>
</reference>
<dbReference type="Proteomes" id="UP000030700">
    <property type="component" value="Unassembled WGS sequence"/>
</dbReference>
<evidence type="ECO:0000313" key="2">
    <source>
        <dbReference type="EMBL" id="GAK52512.1"/>
    </source>
</evidence>
<sequence length="96" mass="11150">MEAAYRLELSPAAHRDLKRLPKETQQEIVMTHLPRIQAEPYASSLPLSGTLHGERSYHFGRKPEYRIVFYLDGQLIIVTIIGTREGIYKRAKRRKS</sequence>
<dbReference type="InterPro" id="IPR007712">
    <property type="entry name" value="RelE/ParE_toxin"/>
</dbReference>
<protein>
    <submittedName>
        <fullName evidence="2">Cytotoxic translational repressor of toxin-antitoxin stability system</fullName>
    </submittedName>
</protein>
<proteinExistence type="predicted"/>
<accession>A0A081BQ46</accession>
<dbReference type="Pfam" id="PF05016">
    <property type="entry name" value="ParE_toxin"/>
    <property type="match status" value="1"/>
</dbReference>
<dbReference type="InterPro" id="IPR035093">
    <property type="entry name" value="RelE/ParE_toxin_dom_sf"/>
</dbReference>
<organism evidence="2">
    <name type="scientific">Candidatus Moduliflexus flocculans</name>
    <dbReference type="NCBI Taxonomy" id="1499966"/>
    <lineage>
        <taxon>Bacteria</taxon>
        <taxon>Candidatus Moduliflexota</taxon>
        <taxon>Candidatus Moduliflexia</taxon>
        <taxon>Candidatus Moduliflexales</taxon>
        <taxon>Candidatus Moduliflexaceae</taxon>
    </lineage>
</organism>
<dbReference type="SUPFAM" id="SSF143011">
    <property type="entry name" value="RelE-like"/>
    <property type="match status" value="1"/>
</dbReference>
<evidence type="ECO:0000256" key="1">
    <source>
        <dbReference type="ARBA" id="ARBA00022649"/>
    </source>
</evidence>